<proteinExistence type="predicted"/>
<evidence type="ECO:0000313" key="1">
    <source>
        <dbReference type="EMBL" id="WNR45022.1"/>
    </source>
</evidence>
<reference evidence="1" key="1">
    <citation type="submission" date="2022-02" db="EMBL/GenBank/DDBJ databases">
        <title>Paenibacillus sp. MBLB1832 Whole Genome Shotgun Sequencing.</title>
        <authorList>
            <person name="Hwang C.Y."/>
            <person name="Cho E.-S."/>
            <person name="Seo M.-J."/>
        </authorList>
    </citation>
    <scope>NUCLEOTIDE SEQUENCE</scope>
    <source>
        <strain evidence="1">MBLB1832</strain>
    </source>
</reference>
<dbReference type="RefSeq" id="WP_314801383.1">
    <property type="nucleotide sequence ID" value="NZ_CP130319.1"/>
</dbReference>
<keyword evidence="2" id="KW-1185">Reference proteome</keyword>
<gene>
    <name evidence="1" type="ORF">MJB10_02390</name>
</gene>
<accession>A0AA96RN48</accession>
<dbReference type="EMBL" id="CP130319">
    <property type="protein sequence ID" value="WNR45022.1"/>
    <property type="molecule type" value="Genomic_DNA"/>
</dbReference>
<name>A0AA96RN48_9BACL</name>
<protein>
    <submittedName>
        <fullName evidence="1">Uncharacterized protein</fullName>
    </submittedName>
</protein>
<organism evidence="1 2">
    <name type="scientific">Paenibacillus roseopurpureus</name>
    <dbReference type="NCBI Taxonomy" id="2918901"/>
    <lineage>
        <taxon>Bacteria</taxon>
        <taxon>Bacillati</taxon>
        <taxon>Bacillota</taxon>
        <taxon>Bacilli</taxon>
        <taxon>Bacillales</taxon>
        <taxon>Paenibacillaceae</taxon>
        <taxon>Paenibacillus</taxon>
    </lineage>
</organism>
<dbReference type="AlphaFoldDB" id="A0AA96RN48"/>
<evidence type="ECO:0000313" key="2">
    <source>
        <dbReference type="Proteomes" id="UP001304650"/>
    </source>
</evidence>
<sequence>MEKLTHKTGHFDEKSTLLQPYSPKGLTYISKNCGLRRGIFRTYTEDSERGDEDEVDE</sequence>
<dbReference type="Proteomes" id="UP001304650">
    <property type="component" value="Chromosome"/>
</dbReference>
<dbReference type="KEGG" id="proo:MJB10_02390"/>